<organism evidence="2">
    <name type="scientific">Faucicola osloensis</name>
    <name type="common">Moraxella osloensis</name>
    <dbReference type="NCBI Taxonomy" id="34062"/>
    <lineage>
        <taxon>Bacteria</taxon>
        <taxon>Pseudomonadati</taxon>
        <taxon>Pseudomonadota</taxon>
        <taxon>Gammaproteobacteria</taxon>
        <taxon>Moraxellales</taxon>
        <taxon>Moraxellaceae</taxon>
        <taxon>Faucicola</taxon>
    </lineage>
</organism>
<dbReference type="AlphaFoldDB" id="A0AAD0AFP8"/>
<evidence type="ECO:0000259" key="1">
    <source>
        <dbReference type="Pfam" id="PF10137"/>
    </source>
</evidence>
<dbReference type="InterPro" id="IPR019302">
    <property type="entry name" value="CAP12/PCTIR_TIR_dom"/>
</dbReference>
<evidence type="ECO:0000313" key="2">
    <source>
        <dbReference type="EMBL" id="ATQ84228.1"/>
    </source>
</evidence>
<proteinExistence type="predicted"/>
<gene>
    <name evidence="2" type="ORF">YHS_09525</name>
</gene>
<accession>A0AAD0AFP8</accession>
<protein>
    <submittedName>
        <fullName evidence="2">Nucleotide-binding protein</fullName>
    </submittedName>
</protein>
<keyword evidence="2" id="KW-0614">Plasmid</keyword>
<name>A0AAD0AFP8_FAUOS</name>
<geneLocation type="plasmid" evidence="2">
    <name>pYHS1</name>
</geneLocation>
<sequence>MLDKVEELIEEADIHSFEKNNYRTNHGVYSRPTPQMLAWIAECEDVILTNFGRDSSPWRAFEQLDKVQLDGNYEDTFEKQKSFILGALMTCRRIQPLETPIKKLNQPSPKNNKVFIVHGHDDALKNEVARFIERLKLEPIILHEQPNSGDTIIEKIDRNTDVGFGVVLYTPCDVGNDIKHKDNLQPRARQNVVFEHGYLIAKIGRKNVAALVKGNVEKPNDISGVVYIPTTGDWKLNLAKELKYSGYNVDMNLVI</sequence>
<feature type="domain" description="CD-NTase-associated protein 12/Pycsar effector protein TIR" evidence="1">
    <location>
        <begin position="113"/>
        <end position="230"/>
    </location>
</feature>
<reference evidence="2" key="1">
    <citation type="submission" date="2017-10" db="EMBL/GenBank/DDBJ databases">
        <title>Complete Genome Sequence from Moraxella oslensis YHS isolated from human skin.</title>
        <authorList>
            <person name="Lee K."/>
            <person name="Lim J.Y."/>
            <person name="Hwang I."/>
        </authorList>
    </citation>
    <scope>NUCLEOTIDE SEQUENCE</scope>
    <source>
        <strain evidence="2">YHS</strain>
        <plasmid evidence="2">pYHS1</plasmid>
    </source>
</reference>
<dbReference type="Pfam" id="PF10137">
    <property type="entry name" value="CAP12-PCTIR_TIR"/>
    <property type="match status" value="1"/>
</dbReference>
<dbReference type="EMBL" id="CP024177">
    <property type="protein sequence ID" value="ATQ84228.1"/>
    <property type="molecule type" value="Genomic_DNA"/>
</dbReference>
<dbReference type="GO" id="GO:0050135">
    <property type="term" value="F:NADP+ nucleosidase activity"/>
    <property type="evidence" value="ECO:0007669"/>
    <property type="project" value="InterPro"/>
</dbReference>